<dbReference type="Gene3D" id="3.40.390.10">
    <property type="entry name" value="Collagenase (Catalytic Domain)"/>
    <property type="match status" value="1"/>
</dbReference>
<dbReference type="InterPro" id="IPR011049">
    <property type="entry name" value="Serralysin-like_metalloprot_C"/>
</dbReference>
<dbReference type="EMBL" id="JAABNR010000002">
    <property type="protein sequence ID" value="NBZ86492.1"/>
    <property type="molecule type" value="Genomic_DNA"/>
</dbReference>
<dbReference type="InterPro" id="IPR013858">
    <property type="entry name" value="Peptidase_M10B_C"/>
</dbReference>
<evidence type="ECO:0000256" key="6">
    <source>
        <dbReference type="ARBA" id="ARBA00022723"/>
    </source>
</evidence>
<comment type="cofactor">
    <cofactor evidence="1">
        <name>Ca(2+)</name>
        <dbReference type="ChEBI" id="CHEBI:29108"/>
    </cofactor>
</comment>
<evidence type="ECO:0000313" key="12">
    <source>
        <dbReference type="EMBL" id="NBZ86492.1"/>
    </source>
</evidence>
<evidence type="ECO:0000256" key="7">
    <source>
        <dbReference type="ARBA" id="ARBA00022737"/>
    </source>
</evidence>
<dbReference type="SUPFAM" id="SSF55486">
    <property type="entry name" value="Metalloproteases ('zincins'), catalytic domain"/>
    <property type="match status" value="1"/>
</dbReference>
<dbReference type="InterPro" id="IPR034033">
    <property type="entry name" value="Serralysin-like"/>
</dbReference>
<keyword evidence="6" id="KW-0479">Metal-binding</keyword>
<dbReference type="PANTHER" id="PTHR38340:SF1">
    <property type="entry name" value="S-LAYER PROTEIN"/>
    <property type="match status" value="1"/>
</dbReference>
<dbReference type="Pfam" id="PF00413">
    <property type="entry name" value="Peptidase_M10"/>
    <property type="match status" value="1"/>
</dbReference>
<proteinExistence type="inferred from homology"/>
<evidence type="ECO:0000256" key="3">
    <source>
        <dbReference type="ARBA" id="ARBA00009490"/>
    </source>
</evidence>
<dbReference type="InterPro" id="IPR018511">
    <property type="entry name" value="Hemolysin-typ_Ca-bd_CS"/>
</dbReference>
<feature type="domain" description="Peptidase metallopeptidase" evidence="11">
    <location>
        <begin position="43"/>
        <end position="197"/>
    </location>
</feature>
<dbReference type="GO" id="GO:0006508">
    <property type="term" value="P:proteolysis"/>
    <property type="evidence" value="ECO:0007669"/>
    <property type="project" value="UniProtKB-KW"/>
</dbReference>
<dbReference type="AlphaFoldDB" id="A0AAE4Y7A5"/>
<evidence type="ECO:0000256" key="8">
    <source>
        <dbReference type="ARBA" id="ARBA00022801"/>
    </source>
</evidence>
<evidence type="ECO:0000256" key="9">
    <source>
        <dbReference type="ARBA" id="ARBA00022833"/>
    </source>
</evidence>
<dbReference type="InterPro" id="IPR050557">
    <property type="entry name" value="RTX_toxin/Mannuronan_C5-epim"/>
</dbReference>
<evidence type="ECO:0000256" key="5">
    <source>
        <dbReference type="ARBA" id="ARBA00022670"/>
    </source>
</evidence>
<accession>A0AAE4Y7A5</accession>
<dbReference type="CDD" id="cd04277">
    <property type="entry name" value="ZnMc_serralysin_like"/>
    <property type="match status" value="1"/>
</dbReference>
<dbReference type="PANTHER" id="PTHR38340">
    <property type="entry name" value="S-LAYER PROTEIN"/>
    <property type="match status" value="1"/>
</dbReference>
<comment type="caution">
    <text evidence="12">The sequence shown here is derived from an EMBL/GenBank/DDBJ whole genome shotgun (WGS) entry which is preliminary data.</text>
</comment>
<keyword evidence="9" id="KW-0862">Zinc</keyword>
<protein>
    <submittedName>
        <fullName evidence="12">Matrixin family metalloprotease</fullName>
    </submittedName>
</protein>
<dbReference type="SUPFAM" id="SSF51120">
    <property type="entry name" value="beta-Roll"/>
    <property type="match status" value="3"/>
</dbReference>
<gene>
    <name evidence="12" type="ORF">GV832_02775</name>
</gene>
<evidence type="ECO:0000256" key="4">
    <source>
        <dbReference type="ARBA" id="ARBA00022525"/>
    </source>
</evidence>
<reference evidence="12" key="1">
    <citation type="submission" date="2020-01" db="EMBL/GenBank/DDBJ databases">
        <authorList>
            <person name="Chen W.-M."/>
        </authorList>
    </citation>
    <scope>NUCLEOTIDE SEQUENCE</scope>
    <source>
        <strain evidence="12">CYK-10</strain>
    </source>
</reference>
<dbReference type="Pfam" id="PF00353">
    <property type="entry name" value="HemolysinCabind"/>
    <property type="match status" value="7"/>
</dbReference>
<dbReference type="PRINTS" id="PR00313">
    <property type="entry name" value="CABNDNGRPT"/>
</dbReference>
<dbReference type="InterPro" id="IPR001343">
    <property type="entry name" value="Hemolysn_Ca-bd"/>
</dbReference>
<dbReference type="Pfam" id="PF08548">
    <property type="entry name" value="Peptidase_M10_C"/>
    <property type="match status" value="1"/>
</dbReference>
<dbReference type="GO" id="GO:0031012">
    <property type="term" value="C:extracellular matrix"/>
    <property type="evidence" value="ECO:0007669"/>
    <property type="project" value="InterPro"/>
</dbReference>
<comment type="subcellular location">
    <subcellularLocation>
        <location evidence="2">Secreted</location>
    </subcellularLocation>
</comment>
<evidence type="ECO:0000259" key="11">
    <source>
        <dbReference type="SMART" id="SM00235"/>
    </source>
</evidence>
<dbReference type="GO" id="GO:0005615">
    <property type="term" value="C:extracellular space"/>
    <property type="evidence" value="ECO:0007669"/>
    <property type="project" value="InterPro"/>
</dbReference>
<dbReference type="GO" id="GO:0008270">
    <property type="term" value="F:zinc ion binding"/>
    <property type="evidence" value="ECO:0007669"/>
    <property type="project" value="InterPro"/>
</dbReference>
<keyword evidence="13" id="KW-1185">Reference proteome</keyword>
<evidence type="ECO:0000256" key="1">
    <source>
        <dbReference type="ARBA" id="ARBA00001913"/>
    </source>
</evidence>
<name>A0AAE4Y7A5_9RHOB</name>
<dbReference type="PROSITE" id="PS00330">
    <property type="entry name" value="HEMOLYSIN_CALCIUM"/>
    <property type="match status" value="6"/>
</dbReference>
<dbReference type="Proteomes" id="UP001193501">
    <property type="component" value="Unassembled WGS sequence"/>
</dbReference>
<dbReference type="InterPro" id="IPR001818">
    <property type="entry name" value="Pept_M10_metallopeptidase"/>
</dbReference>
<evidence type="ECO:0000256" key="10">
    <source>
        <dbReference type="SAM" id="MobiDB-lite"/>
    </source>
</evidence>
<dbReference type="SMART" id="SM00235">
    <property type="entry name" value="ZnMc"/>
    <property type="match status" value="1"/>
</dbReference>
<sequence>MPNSYSGTGAPAAPTFAAALSTTAVTQIANQLASGFWTAQGGVSAKFNVKPGGTLTVDLNALTAEGRTLALQALDTWTQVTGIRFQAVTAGAAQITFDDNDQGAYSWSNKAARVITSSHVNVSTDWIANYGTDPAGYSLQTYIHEIGHALGLGHAGNYNGSAGYPNNALFAADSWQMSIMSYFSQTENTTTGASFAWVLSPQLADIRAMETLYGANSKAGFGATTYGVGSNAGLVHQAIGALMAGGTLAEPVAFTVVDRGGTDLFDFSTDLAAQVINLTGGTSSNIYGLRGNLVIEAATVIENLKAGQGSDALRGNAAANLIYGGNGADTIEGGDGADQLFGDAGGDALLGGLSNDVMTGGDGADWLNGEEGNDKLYGGADIDTLLGGAGADTLYGGEGIDVLEGGEGNDAIYAEGGGEQLSGGDGSDKLYGGADVDTLLGEAGNDSLYGGGGVDVLEGGEGNDAIYGEAGAETLMGGAGSDKLYGGSDADALYGGEGNDLTDGGEASDALWGEAGNDTLYGQAGDDTLTGDLGNDSLLGGDGADQLDSGDGNDGLKGEAGDDVLASGAGNDALDGGTGDDRLTGGAGVDQLTGGLGADVFVMVLETSRDTIKDFVSGTDHIDLGMAVQMIGGAAFSGTAGELRHSVSRSGITVEFDANGDGLGDLTFVLSRATVLLAGDFL</sequence>
<dbReference type="InterPro" id="IPR024079">
    <property type="entry name" value="MetalloPept_cat_dom_sf"/>
</dbReference>
<feature type="region of interest" description="Disordered" evidence="10">
    <location>
        <begin position="532"/>
        <end position="579"/>
    </location>
</feature>
<evidence type="ECO:0000256" key="2">
    <source>
        <dbReference type="ARBA" id="ARBA00004613"/>
    </source>
</evidence>
<keyword evidence="12" id="KW-0482">Metalloprotease</keyword>
<dbReference type="Gene3D" id="2.150.10.10">
    <property type="entry name" value="Serralysin-like metalloprotease, C-terminal"/>
    <property type="match status" value="4"/>
</dbReference>
<keyword evidence="7" id="KW-0677">Repeat</keyword>
<evidence type="ECO:0000313" key="13">
    <source>
        <dbReference type="Proteomes" id="UP001193501"/>
    </source>
</evidence>
<comment type="similarity">
    <text evidence="3">Belongs to the peptidase M10B family.</text>
</comment>
<dbReference type="InterPro" id="IPR006026">
    <property type="entry name" value="Peptidase_Metallo"/>
</dbReference>
<keyword evidence="8" id="KW-0378">Hydrolase</keyword>
<keyword evidence="5" id="KW-0645">Protease</keyword>
<organism evidence="12 13">
    <name type="scientific">Stagnihabitans tardus</name>
    <dbReference type="NCBI Taxonomy" id="2699202"/>
    <lineage>
        <taxon>Bacteria</taxon>
        <taxon>Pseudomonadati</taxon>
        <taxon>Pseudomonadota</taxon>
        <taxon>Alphaproteobacteria</taxon>
        <taxon>Rhodobacterales</taxon>
        <taxon>Paracoccaceae</taxon>
        <taxon>Stagnihabitans</taxon>
    </lineage>
</organism>
<dbReference type="GO" id="GO:0004222">
    <property type="term" value="F:metalloendopeptidase activity"/>
    <property type="evidence" value="ECO:0007669"/>
    <property type="project" value="InterPro"/>
</dbReference>
<dbReference type="RefSeq" id="WP_168773298.1">
    <property type="nucleotide sequence ID" value="NZ_JAABNR010000002.1"/>
</dbReference>
<dbReference type="GO" id="GO:0005509">
    <property type="term" value="F:calcium ion binding"/>
    <property type="evidence" value="ECO:0007669"/>
    <property type="project" value="InterPro"/>
</dbReference>
<keyword evidence="4" id="KW-0964">Secreted</keyword>